<evidence type="ECO:0000313" key="3">
    <source>
        <dbReference type="EMBL" id="MBK1620622.1"/>
    </source>
</evidence>
<keyword evidence="1" id="KW-0808">Transferase</keyword>
<evidence type="ECO:0000313" key="4">
    <source>
        <dbReference type="Proteomes" id="UP001138768"/>
    </source>
</evidence>
<organism evidence="3 4">
    <name type="scientific">Lamprobacter modestohalophilus</name>
    <dbReference type="NCBI Taxonomy" id="1064514"/>
    <lineage>
        <taxon>Bacteria</taxon>
        <taxon>Pseudomonadati</taxon>
        <taxon>Pseudomonadota</taxon>
        <taxon>Gammaproteobacteria</taxon>
        <taxon>Chromatiales</taxon>
        <taxon>Chromatiaceae</taxon>
        <taxon>Lamprobacter</taxon>
    </lineage>
</organism>
<dbReference type="InterPro" id="IPR001296">
    <property type="entry name" value="Glyco_trans_1"/>
</dbReference>
<dbReference type="EMBL" id="NRRY01000044">
    <property type="protein sequence ID" value="MBK1620622.1"/>
    <property type="molecule type" value="Genomic_DNA"/>
</dbReference>
<dbReference type="GO" id="GO:0009103">
    <property type="term" value="P:lipopolysaccharide biosynthetic process"/>
    <property type="evidence" value="ECO:0007669"/>
    <property type="project" value="TreeGrafter"/>
</dbReference>
<sequence length="384" mass="42541">MTQTFLAAVGDANDPSAFGGTPFHLLQEGMCQGFLTEGLPLGADSLLWKSRRYFWNLLSVVWGRGLGGYQFSDIFMEKLWGPYRSKLVGNKVINLNQLYPSTVCQDRAVEKWFFIDQTLKQLFDTYGIRSGISKYIAEDALAREADGYQRAKGVVVISHFAAQSLYLDYGVSPDKVFVVPRGANLDREAYPLWAQTKSNTKLKERYPLRLVFVGKHPERKGLDRLLRGLTLARAEGANCTLRIIGCTPDDLAPELRDTQGVEWIGFIDKRRDGVTYLNAVGECDIGCLLSRAEAGGIGLREYHALGLAVIGPDVGGSPDHVIPEAARLVSPLASDEDIAALILELDGDRDAVQRMREVSWKRRREVTWEASVEKLAAVMARAGA</sequence>
<evidence type="ECO:0000256" key="1">
    <source>
        <dbReference type="ARBA" id="ARBA00022679"/>
    </source>
</evidence>
<dbReference type="CDD" id="cd03801">
    <property type="entry name" value="GT4_PimA-like"/>
    <property type="match status" value="1"/>
</dbReference>
<dbReference type="GO" id="GO:0016757">
    <property type="term" value="F:glycosyltransferase activity"/>
    <property type="evidence" value="ECO:0007669"/>
    <property type="project" value="InterPro"/>
</dbReference>
<dbReference type="Pfam" id="PF00534">
    <property type="entry name" value="Glycos_transf_1"/>
    <property type="match status" value="1"/>
</dbReference>
<dbReference type="PANTHER" id="PTHR46401:SF2">
    <property type="entry name" value="GLYCOSYLTRANSFERASE WBBK-RELATED"/>
    <property type="match status" value="1"/>
</dbReference>
<feature type="domain" description="Glycosyl transferase family 1" evidence="2">
    <location>
        <begin position="207"/>
        <end position="357"/>
    </location>
</feature>
<dbReference type="SUPFAM" id="SSF53756">
    <property type="entry name" value="UDP-Glycosyltransferase/glycogen phosphorylase"/>
    <property type="match status" value="1"/>
</dbReference>
<dbReference type="AlphaFoldDB" id="A0A9X0WBH3"/>
<name>A0A9X0WBH3_9GAMM</name>
<dbReference type="RefSeq" id="WP_200247798.1">
    <property type="nucleotide sequence ID" value="NZ_NRRY01000044.1"/>
</dbReference>
<protein>
    <recommendedName>
        <fullName evidence="2">Glycosyl transferase family 1 domain-containing protein</fullName>
    </recommendedName>
</protein>
<accession>A0A9X0WBH3</accession>
<reference evidence="3 4" key="1">
    <citation type="journal article" date="2020" name="Microorganisms">
        <title>Osmotic Adaptation and Compatible Solute Biosynthesis of Phototrophic Bacteria as Revealed from Genome Analyses.</title>
        <authorList>
            <person name="Imhoff J.F."/>
            <person name="Rahn T."/>
            <person name="Kunzel S."/>
            <person name="Keller A."/>
            <person name="Neulinger S.C."/>
        </authorList>
    </citation>
    <scope>NUCLEOTIDE SEQUENCE [LARGE SCALE GENOMIC DNA]</scope>
    <source>
        <strain evidence="3 4">DSM 25653</strain>
    </source>
</reference>
<keyword evidence="4" id="KW-1185">Reference proteome</keyword>
<gene>
    <name evidence="3" type="ORF">CKO42_19755</name>
</gene>
<dbReference type="Gene3D" id="3.40.50.2000">
    <property type="entry name" value="Glycogen Phosphorylase B"/>
    <property type="match status" value="2"/>
</dbReference>
<proteinExistence type="predicted"/>
<dbReference type="Proteomes" id="UP001138768">
    <property type="component" value="Unassembled WGS sequence"/>
</dbReference>
<evidence type="ECO:0000259" key="2">
    <source>
        <dbReference type="Pfam" id="PF00534"/>
    </source>
</evidence>
<comment type="caution">
    <text evidence="3">The sequence shown here is derived from an EMBL/GenBank/DDBJ whole genome shotgun (WGS) entry which is preliminary data.</text>
</comment>
<dbReference type="PANTHER" id="PTHR46401">
    <property type="entry name" value="GLYCOSYLTRANSFERASE WBBK-RELATED"/>
    <property type="match status" value="1"/>
</dbReference>